<feature type="transmembrane region" description="Helical" evidence="2">
    <location>
        <begin position="296"/>
        <end position="321"/>
    </location>
</feature>
<dbReference type="InterPro" id="IPR036457">
    <property type="entry name" value="PPM-type-like_dom_sf"/>
</dbReference>
<dbReference type="PROSITE" id="PS51746">
    <property type="entry name" value="PPM_2"/>
    <property type="match status" value="1"/>
</dbReference>
<feature type="compositionally biased region" description="Low complexity" evidence="1">
    <location>
        <begin position="436"/>
        <end position="449"/>
    </location>
</feature>
<evidence type="ECO:0000256" key="2">
    <source>
        <dbReference type="SAM" id="Phobius"/>
    </source>
</evidence>
<keyword evidence="2" id="KW-0472">Membrane</keyword>
<keyword evidence="5" id="KW-1185">Reference proteome</keyword>
<protein>
    <submittedName>
        <fullName evidence="4">Protein phosphatase 2C domain-containing protein</fullName>
    </submittedName>
</protein>
<dbReference type="EMBL" id="BAAARA010000002">
    <property type="protein sequence ID" value="GAA2334410.1"/>
    <property type="molecule type" value="Genomic_DNA"/>
</dbReference>
<keyword evidence="2" id="KW-1133">Transmembrane helix</keyword>
<sequence>MTLVLHYAARSDRGLVRSNNQDSVYAGPRLLALADGMGGHAAGEVASKVVIAALAPLDDDEPGDDLLGQLRGAVMEGNSAISELVADDPDLDGMGTTLTAVLFAGSKLGLVHVGDSRAYLVRDGELTQITHDDTFVQSLIDEGRITEEEAANHPQRSLLLHALTGHEVEPSLAIREARAGDRYLLCSDGLTGPVSPETMAEALRIPDPQACADRMIELALKGGGPDNVTVIIADVVDVEFGDDAPIVGGAAGNGDEHPQPDSSAARASAVTMPRQQPQRFEPTSPPASKQSRKPRWLLSLAVTSGVLIALAAIALVGRWWVLNQYYLATNESDEVVIFQGVQGNVLGVSLNWQVEGSCPEGSAAGCKPIKITDLQEAQRPDVRNGITEVSGLDEAREAMRRLRMTALLPECQEPKPAPPTQPPNTPPPPGQPLPGQPSGQPSPGQTSPEQPDPNTETSAADATPLQPEEPKPGVNCRTVS</sequence>
<feature type="region of interest" description="Disordered" evidence="1">
    <location>
        <begin position="411"/>
        <end position="480"/>
    </location>
</feature>
<feature type="region of interest" description="Disordered" evidence="1">
    <location>
        <begin position="247"/>
        <end position="292"/>
    </location>
</feature>
<accession>A0ABP5SQQ5</accession>
<organism evidence="4 5">
    <name type="scientific">Saccharopolyspora halophila</name>
    <dbReference type="NCBI Taxonomy" id="405551"/>
    <lineage>
        <taxon>Bacteria</taxon>
        <taxon>Bacillati</taxon>
        <taxon>Actinomycetota</taxon>
        <taxon>Actinomycetes</taxon>
        <taxon>Pseudonocardiales</taxon>
        <taxon>Pseudonocardiaceae</taxon>
        <taxon>Saccharopolyspora</taxon>
    </lineage>
</organism>
<name>A0ABP5SQQ5_9PSEU</name>
<comment type="caution">
    <text evidence="4">The sequence shown here is derived from an EMBL/GenBank/DDBJ whole genome shotgun (WGS) entry which is preliminary data.</text>
</comment>
<dbReference type="Proteomes" id="UP001501218">
    <property type="component" value="Unassembled WGS sequence"/>
</dbReference>
<dbReference type="RefSeq" id="WP_344126542.1">
    <property type="nucleotide sequence ID" value="NZ_BAAARA010000002.1"/>
</dbReference>
<dbReference type="CDD" id="cd00143">
    <property type="entry name" value="PP2Cc"/>
    <property type="match status" value="1"/>
</dbReference>
<dbReference type="SMART" id="SM00332">
    <property type="entry name" value="PP2Cc"/>
    <property type="match status" value="1"/>
</dbReference>
<evidence type="ECO:0000313" key="4">
    <source>
        <dbReference type="EMBL" id="GAA2334410.1"/>
    </source>
</evidence>
<gene>
    <name evidence="4" type="ORF">GCM10009854_07530</name>
</gene>
<evidence type="ECO:0000259" key="3">
    <source>
        <dbReference type="PROSITE" id="PS51746"/>
    </source>
</evidence>
<evidence type="ECO:0000256" key="1">
    <source>
        <dbReference type="SAM" id="MobiDB-lite"/>
    </source>
</evidence>
<dbReference type="Pfam" id="PF13672">
    <property type="entry name" value="PP2C_2"/>
    <property type="match status" value="1"/>
</dbReference>
<dbReference type="Gene3D" id="3.60.40.10">
    <property type="entry name" value="PPM-type phosphatase domain"/>
    <property type="match status" value="1"/>
</dbReference>
<dbReference type="SUPFAM" id="SSF81606">
    <property type="entry name" value="PP2C-like"/>
    <property type="match status" value="1"/>
</dbReference>
<evidence type="ECO:0000313" key="5">
    <source>
        <dbReference type="Proteomes" id="UP001501218"/>
    </source>
</evidence>
<dbReference type="InterPro" id="IPR001932">
    <property type="entry name" value="PPM-type_phosphatase-like_dom"/>
</dbReference>
<dbReference type="SMART" id="SM00331">
    <property type="entry name" value="PP2C_SIG"/>
    <property type="match status" value="1"/>
</dbReference>
<proteinExistence type="predicted"/>
<feature type="compositionally biased region" description="Pro residues" evidence="1">
    <location>
        <begin position="415"/>
        <end position="435"/>
    </location>
</feature>
<keyword evidence="2" id="KW-0812">Transmembrane</keyword>
<feature type="domain" description="PPM-type phosphatase" evidence="3">
    <location>
        <begin position="6"/>
        <end position="235"/>
    </location>
</feature>
<reference evidence="5" key="1">
    <citation type="journal article" date="2019" name="Int. J. Syst. Evol. Microbiol.">
        <title>The Global Catalogue of Microorganisms (GCM) 10K type strain sequencing project: providing services to taxonomists for standard genome sequencing and annotation.</title>
        <authorList>
            <consortium name="The Broad Institute Genomics Platform"/>
            <consortium name="The Broad Institute Genome Sequencing Center for Infectious Disease"/>
            <person name="Wu L."/>
            <person name="Ma J."/>
        </authorList>
    </citation>
    <scope>NUCLEOTIDE SEQUENCE [LARGE SCALE GENOMIC DNA]</scope>
    <source>
        <strain evidence="5">JCM 16221</strain>
    </source>
</reference>